<keyword evidence="9" id="KW-1185">Reference proteome</keyword>
<dbReference type="PANTHER" id="PTHR42784">
    <property type="entry name" value="PYRANOSE 2-OXIDASE"/>
    <property type="match status" value="1"/>
</dbReference>
<keyword evidence="3" id="KW-0285">Flavoprotein</keyword>
<evidence type="ECO:0000256" key="3">
    <source>
        <dbReference type="ARBA" id="ARBA00022630"/>
    </source>
</evidence>
<organism evidence="8 9">
    <name type="scientific">Spirosoma endophyticum</name>
    <dbReference type="NCBI Taxonomy" id="662367"/>
    <lineage>
        <taxon>Bacteria</taxon>
        <taxon>Pseudomonadati</taxon>
        <taxon>Bacteroidota</taxon>
        <taxon>Cytophagia</taxon>
        <taxon>Cytophagales</taxon>
        <taxon>Cytophagaceae</taxon>
        <taxon>Spirosoma</taxon>
    </lineage>
</organism>
<evidence type="ECO:0000256" key="4">
    <source>
        <dbReference type="ARBA" id="ARBA00022827"/>
    </source>
</evidence>
<dbReference type="SUPFAM" id="SSF54373">
    <property type="entry name" value="FAD-linked reductases, C-terminal domain"/>
    <property type="match status" value="1"/>
</dbReference>
<dbReference type="EMBL" id="FOLQ01000016">
    <property type="protein sequence ID" value="SFE60982.1"/>
    <property type="molecule type" value="Genomic_DNA"/>
</dbReference>
<protein>
    <submittedName>
        <fullName evidence="8">Choline dehydrogenase</fullName>
    </submittedName>
</protein>
<dbReference type="Pfam" id="PF13450">
    <property type="entry name" value="NAD_binding_8"/>
    <property type="match status" value="1"/>
</dbReference>
<accession>A0A1I2BYG5</accession>
<comment type="similarity">
    <text evidence="2">Belongs to the GMC oxidoreductase family.</text>
</comment>
<proteinExistence type="inferred from homology"/>
<sequence length="572" mass="63832">MNLNLDAKKGMTYDAIVVGSGISGGWAAKELTQKGLKVLMLERGPDLKHVTDYPTAMKNPWEFPHRGKIELWAAEEYWANARSGGKPGEDQRHMFTKDVDVPYIEKRPYDWIRAYHLGGRSLVWGRQSYRLNERDFTANLEDGHGTDWPIRYKDLAPWYSYVEKFAGVSGNRDGLAVLPDGEFVPPMQMNSIELLAKAGIEKNFKNRHLVIGRPAIISVAQKVHTDLGRASCQFRNLCVRGCPYGAYFSTQSATLPAAVKTGNLTVITDKIAYQVIYDEQKNKATGVRVIDQNTKQTQEYHAKIIFLNASTMNTAWIMMQSTSKRFPNGLGNDSDQLGRNLMDHHLGAGASGEFEGLQDTYYFGRRGNGIYIPRFANWGDDKRKDFVRGFGYQGRGARQDWVAGATKDGFGPEFKDNLTKPGRWEFNIGGFGETLPDPTNRMRLSNKKDQWGLPIIEFDAAWGENTVGMRKAMMNDAAEMLEAAGLKNVKTRNDNTKNQGIGIHEMGAARMGRDPKTSVLNSWNQVWGAKNVFVTDGAAMVSSSCVNPSLTYMALTARAAAHAVGELKRMNL</sequence>
<dbReference type="Gene3D" id="3.50.50.60">
    <property type="entry name" value="FAD/NAD(P)-binding domain"/>
    <property type="match status" value="2"/>
</dbReference>
<dbReference type="RefSeq" id="WP_093832129.1">
    <property type="nucleotide sequence ID" value="NZ_FOLQ01000016.1"/>
</dbReference>
<name>A0A1I2BYG5_9BACT</name>
<comment type="cofactor">
    <cofactor evidence="1">
        <name>FAD</name>
        <dbReference type="ChEBI" id="CHEBI:57692"/>
    </cofactor>
</comment>
<dbReference type="GO" id="GO:0016614">
    <property type="term" value="F:oxidoreductase activity, acting on CH-OH group of donors"/>
    <property type="evidence" value="ECO:0007669"/>
    <property type="project" value="InterPro"/>
</dbReference>
<dbReference type="InterPro" id="IPR036188">
    <property type="entry name" value="FAD/NAD-bd_sf"/>
</dbReference>
<evidence type="ECO:0000313" key="9">
    <source>
        <dbReference type="Proteomes" id="UP000198598"/>
    </source>
</evidence>
<dbReference type="Proteomes" id="UP000198598">
    <property type="component" value="Unassembled WGS sequence"/>
</dbReference>
<keyword evidence="5" id="KW-0560">Oxidoreductase</keyword>
<dbReference type="STRING" id="662367.SAMN05216167_11643"/>
<dbReference type="OrthoDB" id="1154541at2"/>
<evidence type="ECO:0000313" key="8">
    <source>
        <dbReference type="EMBL" id="SFE60982.1"/>
    </source>
</evidence>
<reference evidence="8 9" key="1">
    <citation type="submission" date="2016-10" db="EMBL/GenBank/DDBJ databases">
        <authorList>
            <person name="de Groot N.N."/>
        </authorList>
    </citation>
    <scope>NUCLEOTIDE SEQUENCE [LARGE SCALE GENOMIC DNA]</scope>
    <source>
        <strain evidence="8 9">DSM 26130</strain>
    </source>
</reference>
<dbReference type="InterPro" id="IPR000172">
    <property type="entry name" value="GMC_OxRdtase_N"/>
</dbReference>
<dbReference type="Pfam" id="PF05199">
    <property type="entry name" value="GMC_oxred_C"/>
    <property type="match status" value="1"/>
</dbReference>
<dbReference type="InterPro" id="IPR007867">
    <property type="entry name" value="GMC_OxRtase_C"/>
</dbReference>
<evidence type="ECO:0000256" key="1">
    <source>
        <dbReference type="ARBA" id="ARBA00001974"/>
    </source>
</evidence>
<dbReference type="PANTHER" id="PTHR42784:SF1">
    <property type="entry name" value="PYRANOSE 2-OXIDASE"/>
    <property type="match status" value="1"/>
</dbReference>
<keyword evidence="4" id="KW-0274">FAD</keyword>
<dbReference type="GO" id="GO:0050660">
    <property type="term" value="F:flavin adenine dinucleotide binding"/>
    <property type="evidence" value="ECO:0007669"/>
    <property type="project" value="InterPro"/>
</dbReference>
<evidence type="ECO:0000256" key="2">
    <source>
        <dbReference type="ARBA" id="ARBA00010790"/>
    </source>
</evidence>
<gene>
    <name evidence="8" type="ORF">SAMN05216167_11643</name>
</gene>
<dbReference type="InterPro" id="IPR051473">
    <property type="entry name" value="P2Ox-like"/>
</dbReference>
<feature type="domain" description="Glucose-methanol-choline oxidoreductase N-terminal" evidence="6">
    <location>
        <begin position="105"/>
        <end position="344"/>
    </location>
</feature>
<evidence type="ECO:0000259" key="7">
    <source>
        <dbReference type="Pfam" id="PF05199"/>
    </source>
</evidence>
<dbReference type="AlphaFoldDB" id="A0A1I2BYG5"/>
<dbReference type="Pfam" id="PF00732">
    <property type="entry name" value="GMC_oxred_N"/>
    <property type="match status" value="1"/>
</dbReference>
<evidence type="ECO:0000259" key="6">
    <source>
        <dbReference type="Pfam" id="PF00732"/>
    </source>
</evidence>
<evidence type="ECO:0000256" key="5">
    <source>
        <dbReference type="ARBA" id="ARBA00023002"/>
    </source>
</evidence>
<feature type="domain" description="Glucose-methanol-choline oxidoreductase C-terminal" evidence="7">
    <location>
        <begin position="436"/>
        <end position="555"/>
    </location>
</feature>
<dbReference type="SUPFAM" id="SSF51905">
    <property type="entry name" value="FAD/NAD(P)-binding domain"/>
    <property type="match status" value="1"/>
</dbReference>